<keyword evidence="3 6" id="KW-0812">Transmembrane</keyword>
<name>I3YC15_THIV6</name>
<keyword evidence="4 6" id="KW-1133">Transmembrane helix</keyword>
<dbReference type="EMBL" id="CP003154">
    <property type="protein sequence ID" value="AFL74533.1"/>
    <property type="molecule type" value="Genomic_DNA"/>
</dbReference>
<keyword evidence="2" id="KW-1003">Cell membrane</keyword>
<evidence type="ECO:0000256" key="6">
    <source>
        <dbReference type="SAM" id="Phobius"/>
    </source>
</evidence>
<organism evidence="7 8">
    <name type="scientific">Thiocystis violascens (strain ATCC 17096 / DSM 198 / 6111)</name>
    <name type="common">Chromatium violascens</name>
    <dbReference type="NCBI Taxonomy" id="765911"/>
    <lineage>
        <taxon>Bacteria</taxon>
        <taxon>Pseudomonadati</taxon>
        <taxon>Pseudomonadota</taxon>
        <taxon>Gammaproteobacteria</taxon>
        <taxon>Chromatiales</taxon>
        <taxon>Chromatiaceae</taxon>
        <taxon>Thiocystis</taxon>
    </lineage>
</organism>
<feature type="transmembrane region" description="Helical" evidence="6">
    <location>
        <begin position="36"/>
        <end position="57"/>
    </location>
</feature>
<feature type="transmembrane region" description="Helical" evidence="6">
    <location>
        <begin position="77"/>
        <end position="94"/>
    </location>
</feature>
<evidence type="ECO:0000256" key="3">
    <source>
        <dbReference type="ARBA" id="ARBA00022692"/>
    </source>
</evidence>
<feature type="transmembrane region" description="Helical" evidence="6">
    <location>
        <begin position="100"/>
        <end position="120"/>
    </location>
</feature>
<sequence>MQQPGAFQAKRILKIQFVFGLAMTILALPFGNSVAISVLVGSGTCLLANTLLAAWFFREYRAAEIARLAMRFYRGEAAKIALILGLFATAFAVIDSLNVPVMLGAYVAVQVIPTLIAAQFGSRNMT</sequence>
<gene>
    <name evidence="7" type="ordered locus">Thivi_2599</name>
</gene>
<evidence type="ECO:0000256" key="2">
    <source>
        <dbReference type="ARBA" id="ARBA00022475"/>
    </source>
</evidence>
<dbReference type="AlphaFoldDB" id="I3YC15"/>
<dbReference type="InterPro" id="IPR005598">
    <property type="entry name" value="ATP_synth_I"/>
</dbReference>
<dbReference type="GO" id="GO:0005886">
    <property type="term" value="C:plasma membrane"/>
    <property type="evidence" value="ECO:0007669"/>
    <property type="project" value="UniProtKB-SubCell"/>
</dbReference>
<evidence type="ECO:0000313" key="8">
    <source>
        <dbReference type="Proteomes" id="UP000006062"/>
    </source>
</evidence>
<evidence type="ECO:0000256" key="1">
    <source>
        <dbReference type="ARBA" id="ARBA00004651"/>
    </source>
</evidence>
<feature type="transmembrane region" description="Helical" evidence="6">
    <location>
        <begin position="12"/>
        <end position="30"/>
    </location>
</feature>
<protein>
    <submittedName>
        <fullName evidence="7">F0F1-type ATP synthase, subunit I</fullName>
    </submittedName>
</protein>
<dbReference type="OrthoDB" id="5769704at2"/>
<comment type="subcellular location">
    <subcellularLocation>
        <location evidence="1">Cell membrane</location>
        <topology evidence="1">Multi-pass membrane protein</topology>
    </subcellularLocation>
</comment>
<dbReference type="Proteomes" id="UP000006062">
    <property type="component" value="Chromosome"/>
</dbReference>
<keyword evidence="5 6" id="KW-0472">Membrane</keyword>
<keyword evidence="8" id="KW-1185">Reference proteome</keyword>
<accession>I3YC15</accession>
<dbReference type="STRING" id="765911.Thivi_2599"/>
<dbReference type="RefSeq" id="WP_014778976.1">
    <property type="nucleotide sequence ID" value="NC_018012.1"/>
</dbReference>
<evidence type="ECO:0000313" key="7">
    <source>
        <dbReference type="EMBL" id="AFL74533.1"/>
    </source>
</evidence>
<dbReference type="eggNOG" id="COG3312">
    <property type="taxonomic scope" value="Bacteria"/>
</dbReference>
<proteinExistence type="predicted"/>
<reference evidence="7 8" key="1">
    <citation type="submission" date="2012-06" db="EMBL/GenBank/DDBJ databases">
        <title>Complete sequence of Thiocystis violascens DSM 198.</title>
        <authorList>
            <consortium name="US DOE Joint Genome Institute"/>
            <person name="Lucas S."/>
            <person name="Han J."/>
            <person name="Lapidus A."/>
            <person name="Cheng J.-F."/>
            <person name="Goodwin L."/>
            <person name="Pitluck S."/>
            <person name="Peters L."/>
            <person name="Ovchinnikova G."/>
            <person name="Teshima H."/>
            <person name="Detter J.C."/>
            <person name="Han C."/>
            <person name="Tapia R."/>
            <person name="Land M."/>
            <person name="Hauser L."/>
            <person name="Kyrpides N."/>
            <person name="Ivanova N."/>
            <person name="Pagani I."/>
            <person name="Vogl K."/>
            <person name="Liu Z."/>
            <person name="Frigaard N.-U."/>
            <person name="Bryant D."/>
            <person name="Woyke T."/>
        </authorList>
    </citation>
    <scope>NUCLEOTIDE SEQUENCE [LARGE SCALE GENOMIC DNA]</scope>
    <source>
        <strain evidence="8">ATCC 17096 / DSM 198 / 6111</strain>
    </source>
</reference>
<dbReference type="Pfam" id="PF03899">
    <property type="entry name" value="ATP-synt_I"/>
    <property type="match status" value="1"/>
</dbReference>
<dbReference type="KEGG" id="tvi:Thivi_2599"/>
<dbReference type="HOGENOM" id="CLU_1987944_0_0_6"/>
<evidence type="ECO:0000256" key="5">
    <source>
        <dbReference type="ARBA" id="ARBA00023136"/>
    </source>
</evidence>
<evidence type="ECO:0000256" key="4">
    <source>
        <dbReference type="ARBA" id="ARBA00022989"/>
    </source>
</evidence>